<evidence type="ECO:0000313" key="2">
    <source>
        <dbReference type="Proteomes" id="UP000576550"/>
    </source>
</evidence>
<evidence type="ECO:0000313" key="1">
    <source>
        <dbReference type="EMBL" id="HHX99458.1"/>
    </source>
</evidence>
<sequence length="47" mass="5353">MLVLGDNDVKGIIISGGYNKQLDYSAKMVPNVEVYSYKIDFRVKKEN</sequence>
<reference evidence="1 2" key="1">
    <citation type="journal article" date="2020" name="Biotechnol. Biofuels">
        <title>New insights from the biogas microbiome by comprehensive genome-resolved metagenomics of nearly 1600 species originating from multiple anaerobic digesters.</title>
        <authorList>
            <person name="Campanaro S."/>
            <person name="Treu L."/>
            <person name="Rodriguez-R L.M."/>
            <person name="Kovalovszki A."/>
            <person name="Ziels R.M."/>
            <person name="Maus I."/>
            <person name="Zhu X."/>
            <person name="Kougias P.G."/>
            <person name="Basile A."/>
            <person name="Luo G."/>
            <person name="Schluter A."/>
            <person name="Konstantinidis K.T."/>
            <person name="Angelidaki I."/>
        </authorList>
    </citation>
    <scope>NUCLEOTIDE SEQUENCE [LARGE SCALE GENOMIC DNA]</scope>
    <source>
        <strain evidence="1">AS05jafATM_89</strain>
    </source>
</reference>
<name>A0A832QDN7_9BACT</name>
<protein>
    <submittedName>
        <fullName evidence="1">Uncharacterized protein</fullName>
    </submittedName>
</protein>
<dbReference type="EMBL" id="DUTP01000003">
    <property type="protein sequence ID" value="HHX99458.1"/>
    <property type="molecule type" value="Genomic_DNA"/>
</dbReference>
<accession>A0A832QDN7</accession>
<dbReference type="Proteomes" id="UP000576550">
    <property type="component" value="Unassembled WGS sequence"/>
</dbReference>
<dbReference type="AlphaFoldDB" id="A0A832QDN7"/>
<organism evidence="1 2">
    <name type="scientific">Candidatus Dojkabacteria bacterium</name>
    <dbReference type="NCBI Taxonomy" id="2099670"/>
    <lineage>
        <taxon>Bacteria</taxon>
        <taxon>Candidatus Dojkabacteria</taxon>
    </lineage>
</organism>
<proteinExistence type="predicted"/>
<gene>
    <name evidence="1" type="ORF">GX533_02145</name>
</gene>
<comment type="caution">
    <text evidence="1">The sequence shown here is derived from an EMBL/GenBank/DDBJ whole genome shotgun (WGS) entry which is preliminary data.</text>
</comment>